<gene>
    <name evidence="2" type="ORF">V5E97_27930</name>
</gene>
<evidence type="ECO:0000313" key="2">
    <source>
        <dbReference type="EMBL" id="XBH02135.1"/>
    </source>
</evidence>
<sequence length="382" mass="40683">MTSSPSSSGAVSGLGQPAPAVLEPLRAGHTDGFPELLRTLGVSLLVTTYQAGKLVVVREQDGRLNTHFRNFPMPMGLAVSPWADRLAIGTKLQVCEFRDVPEVAAQVEPEGTHDACFLPRSSHVTGDVAIHEMAYGLGGELWFVNTRFSCLATIDPDASFVPRWRPPFVSELEPTDRCHLNGLAMEGGAPRFVTALGRSDAPAGWRTNKARGGVLIDVTSGEIVVPGLSMPHSPRLHGGHLWACESGAGTLGVVDPAAGKYEAVASVPGFTRGLDFAGHYAFVGLSQVRESAVFSGIPITEHLAEHERICGIAVIDVITGQVVGLLRFEDAVQEIFAVAVLPRRFPELMNEDETLLASSFVIPTQSLPDVAESVRAKPSVPA</sequence>
<dbReference type="RefSeq" id="WP_406694878.1">
    <property type="nucleotide sequence ID" value="NZ_CP155447.1"/>
</dbReference>
<evidence type="ECO:0000259" key="1">
    <source>
        <dbReference type="Pfam" id="PF16261"/>
    </source>
</evidence>
<dbReference type="InterPro" id="IPR017481">
    <property type="entry name" value="CHP03032"/>
</dbReference>
<dbReference type="Pfam" id="PF16261">
    <property type="entry name" value="DUF4915"/>
    <property type="match status" value="1"/>
</dbReference>
<reference evidence="2" key="1">
    <citation type="submission" date="2024-05" db="EMBL/GenBank/DDBJ databases">
        <title>Planctomycetes of the genus Singulisphaera possess chitinolytic capabilities.</title>
        <authorList>
            <person name="Ivanova A."/>
        </authorList>
    </citation>
    <scope>NUCLEOTIDE SEQUENCE</scope>
    <source>
        <strain evidence="2">Ch08T</strain>
    </source>
</reference>
<dbReference type="AlphaFoldDB" id="A0AAU7CAI4"/>
<dbReference type="SUPFAM" id="SSF63825">
    <property type="entry name" value="YWTD domain"/>
    <property type="match status" value="1"/>
</dbReference>
<proteinExistence type="predicted"/>
<dbReference type="NCBIfam" id="TIGR03032">
    <property type="entry name" value="TIGR03032 family protein"/>
    <property type="match status" value="1"/>
</dbReference>
<name>A0AAU7CAI4_9BACT</name>
<organism evidence="2">
    <name type="scientific">Singulisphaera sp. Ch08</name>
    <dbReference type="NCBI Taxonomy" id="3120278"/>
    <lineage>
        <taxon>Bacteria</taxon>
        <taxon>Pseudomonadati</taxon>
        <taxon>Planctomycetota</taxon>
        <taxon>Planctomycetia</taxon>
        <taxon>Isosphaerales</taxon>
        <taxon>Isosphaeraceae</taxon>
        <taxon>Singulisphaera</taxon>
    </lineage>
</organism>
<accession>A0AAU7CAI4</accession>
<feature type="domain" description="Conserved hypothetical protein CHP03032" evidence="1">
    <location>
        <begin position="33"/>
        <end position="346"/>
    </location>
</feature>
<protein>
    <submittedName>
        <fullName evidence="2">TIGR03032 family protein</fullName>
    </submittedName>
</protein>
<dbReference type="EMBL" id="CP155447">
    <property type="protein sequence ID" value="XBH02135.1"/>
    <property type="molecule type" value="Genomic_DNA"/>
</dbReference>